<evidence type="ECO:0000313" key="3">
    <source>
        <dbReference type="Proteomes" id="UP000191240"/>
    </source>
</evidence>
<sequence length="54" mass="6450">MDGVNELDMEVLKNIMDQVAELENRNIEHEKYTESQMIDKIVKIIKREVDKNME</sequence>
<protein>
    <submittedName>
        <fullName evidence="2">Uncharacterized protein</fullName>
    </submittedName>
</protein>
<dbReference type="RefSeq" id="WP_159446685.1">
    <property type="nucleotide sequence ID" value="NZ_FQYW01000007.1"/>
</dbReference>
<evidence type="ECO:0000313" key="2">
    <source>
        <dbReference type="EMBL" id="SHI52974.1"/>
    </source>
</evidence>
<keyword evidence="1" id="KW-0175">Coiled coil</keyword>
<dbReference type="AlphaFoldDB" id="A0A1M6BWS4"/>
<feature type="coiled-coil region" evidence="1">
    <location>
        <begin position="5"/>
        <end position="32"/>
    </location>
</feature>
<dbReference type="EMBL" id="FQYW01000007">
    <property type="protein sequence ID" value="SHI52974.1"/>
    <property type="molecule type" value="Genomic_DNA"/>
</dbReference>
<evidence type="ECO:0000256" key="1">
    <source>
        <dbReference type="SAM" id="Coils"/>
    </source>
</evidence>
<accession>A0A1M6BWS4</accession>
<organism evidence="2 3">
    <name type="scientific">Anaerovibrio lipolyticus DSM 3074</name>
    <dbReference type="NCBI Taxonomy" id="1120997"/>
    <lineage>
        <taxon>Bacteria</taxon>
        <taxon>Bacillati</taxon>
        <taxon>Bacillota</taxon>
        <taxon>Negativicutes</taxon>
        <taxon>Selenomonadales</taxon>
        <taxon>Selenomonadaceae</taxon>
        <taxon>Anaerovibrio</taxon>
    </lineage>
</organism>
<gene>
    <name evidence="2" type="ORF">SAMN02745671_00873</name>
</gene>
<dbReference type="Proteomes" id="UP000191240">
    <property type="component" value="Unassembled WGS sequence"/>
</dbReference>
<name>A0A1M6BWS4_9FIRM</name>
<proteinExistence type="predicted"/>
<reference evidence="2 3" key="1">
    <citation type="submission" date="2016-11" db="EMBL/GenBank/DDBJ databases">
        <authorList>
            <person name="Jaros S."/>
            <person name="Januszkiewicz K."/>
            <person name="Wedrychowicz H."/>
        </authorList>
    </citation>
    <scope>NUCLEOTIDE SEQUENCE [LARGE SCALE GENOMIC DNA]</scope>
    <source>
        <strain evidence="2 3">DSM 3074</strain>
    </source>
</reference>